<dbReference type="InterPro" id="IPR041413">
    <property type="entry name" value="MLTR_LBD"/>
</dbReference>
<gene>
    <name evidence="2" type="ORF">Pph01_13500</name>
</gene>
<name>A0A8J3U1S3_9ACTN</name>
<dbReference type="Proteomes" id="UP000622547">
    <property type="component" value="Unassembled WGS sequence"/>
</dbReference>
<dbReference type="Gene3D" id="3.30.450.180">
    <property type="match status" value="1"/>
</dbReference>
<dbReference type="SUPFAM" id="SSF47413">
    <property type="entry name" value="lambda repressor-like DNA-binding domains"/>
    <property type="match status" value="1"/>
</dbReference>
<dbReference type="PANTHER" id="PTHR35010:SF2">
    <property type="entry name" value="BLL4672 PROTEIN"/>
    <property type="match status" value="1"/>
</dbReference>
<keyword evidence="3" id="KW-1185">Reference proteome</keyword>
<dbReference type="PROSITE" id="PS50943">
    <property type="entry name" value="HTH_CROC1"/>
    <property type="match status" value="1"/>
</dbReference>
<reference evidence="2 3" key="1">
    <citation type="submission" date="2021-01" db="EMBL/GenBank/DDBJ databases">
        <title>Whole genome shotgun sequence of Planotetraspora phitsanulokensis NBRC 104273.</title>
        <authorList>
            <person name="Komaki H."/>
            <person name="Tamura T."/>
        </authorList>
    </citation>
    <scope>NUCLEOTIDE SEQUENCE [LARGE SCALE GENOMIC DNA]</scope>
    <source>
        <strain evidence="2 3">NBRC 104273</strain>
    </source>
</reference>
<dbReference type="InterPro" id="IPR001387">
    <property type="entry name" value="Cro/C1-type_HTH"/>
</dbReference>
<dbReference type="AlphaFoldDB" id="A0A8J3U1S3"/>
<dbReference type="Gene3D" id="1.10.260.40">
    <property type="entry name" value="lambda repressor-like DNA-binding domains"/>
    <property type="match status" value="1"/>
</dbReference>
<accession>A0A8J3U1S3</accession>
<evidence type="ECO:0000259" key="1">
    <source>
        <dbReference type="PROSITE" id="PS50943"/>
    </source>
</evidence>
<dbReference type="Pfam" id="PF13560">
    <property type="entry name" value="HTH_31"/>
    <property type="match status" value="1"/>
</dbReference>
<protein>
    <submittedName>
        <fullName evidence="2">Transcriptional regulator</fullName>
    </submittedName>
</protein>
<dbReference type="CDD" id="cd00093">
    <property type="entry name" value="HTH_XRE"/>
    <property type="match status" value="1"/>
</dbReference>
<comment type="caution">
    <text evidence="2">The sequence shown here is derived from an EMBL/GenBank/DDBJ whole genome shotgun (WGS) entry which is preliminary data.</text>
</comment>
<dbReference type="EMBL" id="BOOP01000004">
    <property type="protein sequence ID" value="GII36347.1"/>
    <property type="molecule type" value="Genomic_DNA"/>
</dbReference>
<dbReference type="PANTHER" id="PTHR35010">
    <property type="entry name" value="BLL4672 PROTEIN-RELATED"/>
    <property type="match status" value="1"/>
</dbReference>
<evidence type="ECO:0000313" key="2">
    <source>
        <dbReference type="EMBL" id="GII36347.1"/>
    </source>
</evidence>
<proteinExistence type="predicted"/>
<feature type="domain" description="HTH cro/C1-type" evidence="1">
    <location>
        <begin position="36"/>
        <end position="87"/>
    </location>
</feature>
<dbReference type="SMART" id="SM00530">
    <property type="entry name" value="HTH_XRE"/>
    <property type="match status" value="1"/>
</dbReference>
<sequence>MAGMGHAADEITPFLKARRAALAAADMGLPDGITRRRVRGLRREEVAQLAGISVDYYTRIEQGRAPAVSDSVLDAVARALRLSPAEHTYLRNITAPRRADAGVCDAGTGPRPEVRPQIRELMDAMDDAVPAIVHGPGMDILAWNRLAGRLSFDLDALAEAERNTARLIFLHPEARTLYPEWRNTAAVIVATLRSDAGQHTGQVRVQRIICDLREASEEFRRLWDEQTVLDPNVGTKTIRNPEVGDLLLTFESFPLSTDPGQRLCTYTAPRGSVTEERLRTLAGRVGADVA</sequence>
<dbReference type="InterPro" id="IPR010982">
    <property type="entry name" value="Lambda_DNA-bd_dom_sf"/>
</dbReference>
<evidence type="ECO:0000313" key="3">
    <source>
        <dbReference type="Proteomes" id="UP000622547"/>
    </source>
</evidence>
<dbReference type="Pfam" id="PF17765">
    <property type="entry name" value="MLTR_LBD"/>
    <property type="match status" value="1"/>
</dbReference>
<organism evidence="2 3">
    <name type="scientific">Planotetraspora phitsanulokensis</name>
    <dbReference type="NCBI Taxonomy" id="575192"/>
    <lineage>
        <taxon>Bacteria</taxon>
        <taxon>Bacillati</taxon>
        <taxon>Actinomycetota</taxon>
        <taxon>Actinomycetes</taxon>
        <taxon>Streptosporangiales</taxon>
        <taxon>Streptosporangiaceae</taxon>
        <taxon>Planotetraspora</taxon>
    </lineage>
</organism>
<dbReference type="GO" id="GO:0003677">
    <property type="term" value="F:DNA binding"/>
    <property type="evidence" value="ECO:0007669"/>
    <property type="project" value="InterPro"/>
</dbReference>